<dbReference type="Proteomes" id="UP000193560">
    <property type="component" value="Unassembled WGS sequence"/>
</dbReference>
<name>A0A1X2IS00_9FUNG</name>
<reference evidence="2 3" key="1">
    <citation type="submission" date="2016-07" db="EMBL/GenBank/DDBJ databases">
        <title>Pervasive Adenine N6-methylation of Active Genes in Fungi.</title>
        <authorList>
            <consortium name="DOE Joint Genome Institute"/>
            <person name="Mondo S.J."/>
            <person name="Dannebaum R.O."/>
            <person name="Kuo R.C."/>
            <person name="Labutti K."/>
            <person name="Haridas S."/>
            <person name="Kuo A."/>
            <person name="Salamov A."/>
            <person name="Ahrendt S.R."/>
            <person name="Lipzen A."/>
            <person name="Sullivan W."/>
            <person name="Andreopoulos W.B."/>
            <person name="Clum A."/>
            <person name="Lindquist E."/>
            <person name="Daum C."/>
            <person name="Ramamoorthy G.K."/>
            <person name="Gryganskyi A."/>
            <person name="Culley D."/>
            <person name="Magnuson J.K."/>
            <person name="James T.Y."/>
            <person name="O'Malley M.A."/>
            <person name="Stajich J.E."/>
            <person name="Spatafora J.W."/>
            <person name="Visel A."/>
            <person name="Grigoriev I.V."/>
        </authorList>
    </citation>
    <scope>NUCLEOTIDE SEQUENCE [LARGE SCALE GENOMIC DNA]</scope>
    <source>
        <strain evidence="2 3">NRRL 1336</strain>
    </source>
</reference>
<keyword evidence="1" id="KW-0812">Transmembrane</keyword>
<comment type="caution">
    <text evidence="2">The sequence shown here is derived from an EMBL/GenBank/DDBJ whole genome shotgun (WGS) entry which is preliminary data.</text>
</comment>
<evidence type="ECO:0000256" key="1">
    <source>
        <dbReference type="SAM" id="Phobius"/>
    </source>
</evidence>
<evidence type="ECO:0008006" key="4">
    <source>
        <dbReference type="Google" id="ProtNLM"/>
    </source>
</evidence>
<evidence type="ECO:0000313" key="2">
    <source>
        <dbReference type="EMBL" id="ORZ21275.1"/>
    </source>
</evidence>
<dbReference type="InterPro" id="IPR010530">
    <property type="entry name" value="B12D"/>
</dbReference>
<dbReference type="Pfam" id="PF06522">
    <property type="entry name" value="B12D"/>
    <property type="match status" value="1"/>
</dbReference>
<proteinExistence type="predicted"/>
<keyword evidence="1" id="KW-1133">Transmembrane helix</keyword>
<dbReference type="EMBL" id="MCGE01000005">
    <property type="protein sequence ID" value="ORZ21275.1"/>
    <property type="molecule type" value="Genomic_DNA"/>
</dbReference>
<organism evidence="2 3">
    <name type="scientific">Absidia repens</name>
    <dbReference type="NCBI Taxonomy" id="90262"/>
    <lineage>
        <taxon>Eukaryota</taxon>
        <taxon>Fungi</taxon>
        <taxon>Fungi incertae sedis</taxon>
        <taxon>Mucoromycota</taxon>
        <taxon>Mucoromycotina</taxon>
        <taxon>Mucoromycetes</taxon>
        <taxon>Mucorales</taxon>
        <taxon>Cunninghamellaceae</taxon>
        <taxon>Absidia</taxon>
    </lineage>
</organism>
<evidence type="ECO:0000313" key="3">
    <source>
        <dbReference type="Proteomes" id="UP000193560"/>
    </source>
</evidence>
<keyword evidence="3" id="KW-1185">Reference proteome</keyword>
<dbReference type="AlphaFoldDB" id="A0A1X2IS00"/>
<dbReference type="OrthoDB" id="2319502at2759"/>
<keyword evidence="1" id="KW-0472">Membrane</keyword>
<gene>
    <name evidence="2" type="ORF">BCR42DRAFT_190640</name>
</gene>
<accession>A0A1X2IS00</accession>
<protein>
    <recommendedName>
        <fullName evidence="4">NADH-ubiquinone reductase complex 1 MLRQ subunit-domain-containing protein</fullName>
    </recommendedName>
</protein>
<sequence length="62" mass="6876">MMLQLFKSKASTLPTGRMPAEVKPLVIFVSGALGLGLFNSFRKLRTDPDIRSHAASYLEHDD</sequence>
<feature type="transmembrane region" description="Helical" evidence="1">
    <location>
        <begin position="22"/>
        <end position="41"/>
    </location>
</feature>